<protein>
    <submittedName>
        <fullName evidence="3">Hydrolase</fullName>
    </submittedName>
</protein>
<dbReference type="RefSeq" id="WP_284381628.1">
    <property type="nucleotide sequence ID" value="NZ_BSNM01000014.1"/>
</dbReference>
<dbReference type="Gene3D" id="3.40.50.1820">
    <property type="entry name" value="alpha/beta hydrolase"/>
    <property type="match status" value="1"/>
</dbReference>
<keyword evidence="4" id="KW-1185">Reference proteome</keyword>
<dbReference type="PANTHER" id="PTHR43329">
    <property type="entry name" value="EPOXIDE HYDROLASE"/>
    <property type="match status" value="1"/>
</dbReference>
<dbReference type="InterPro" id="IPR000639">
    <property type="entry name" value="Epox_hydrolase-like"/>
</dbReference>
<dbReference type="AlphaFoldDB" id="A0AA37SB50"/>
<dbReference type="PRINTS" id="PR00412">
    <property type="entry name" value="EPOXHYDRLASE"/>
</dbReference>
<dbReference type="InterPro" id="IPR000073">
    <property type="entry name" value="AB_hydrolase_1"/>
</dbReference>
<proteinExistence type="predicted"/>
<gene>
    <name evidence="3" type="ORF">GCM10007876_23440</name>
</gene>
<evidence type="ECO:0000313" key="4">
    <source>
        <dbReference type="Proteomes" id="UP001161389"/>
    </source>
</evidence>
<evidence type="ECO:0000313" key="3">
    <source>
        <dbReference type="EMBL" id="GLQ31865.1"/>
    </source>
</evidence>
<dbReference type="Pfam" id="PF00561">
    <property type="entry name" value="Abhydrolase_1"/>
    <property type="match status" value="1"/>
</dbReference>
<sequence>MKELTVSSYDVELYVQVHGSENQPTIVFLHGFPDCHKTWHHQVETLKKDFQVVTFDMRGVGSSTWSAQRKAYRMNNMLADIEAVINAVVGKEGKVHLVGHDWGSVIGWSFISEAYYARRVLSYSSMSGPHLTLMLDWARRNLLSLQPTRLARALKQGAFSWYVYLFNIPVLPESIFKTIGKTVWKTVLTKNGVATDDMYLDATQEDIEKICLNPINLYRQNPLNPPSIPGEKSIAVPVQLIIPTEDNFISDKLFEFYDEYVIDLTRHTVGGKHWAHHSHKEKFNQLIIDFVNSIEHGTRSGIQPESEKVA</sequence>
<name>A0AA37SB50_9GAMM</name>
<evidence type="ECO:0000256" key="1">
    <source>
        <dbReference type="ARBA" id="ARBA00022801"/>
    </source>
</evidence>
<dbReference type="InterPro" id="IPR029058">
    <property type="entry name" value="AB_hydrolase_fold"/>
</dbReference>
<dbReference type="Proteomes" id="UP001161389">
    <property type="component" value="Unassembled WGS sequence"/>
</dbReference>
<reference evidence="3" key="2">
    <citation type="submission" date="2023-01" db="EMBL/GenBank/DDBJ databases">
        <title>Draft genome sequence of Litoribrevibacter albus strain NBRC 110071.</title>
        <authorList>
            <person name="Sun Q."/>
            <person name="Mori K."/>
        </authorList>
    </citation>
    <scope>NUCLEOTIDE SEQUENCE</scope>
    <source>
        <strain evidence="3">NBRC 110071</strain>
    </source>
</reference>
<reference evidence="3" key="1">
    <citation type="journal article" date="2014" name="Int. J. Syst. Evol. Microbiol.">
        <title>Complete genome sequence of Corynebacterium casei LMG S-19264T (=DSM 44701T), isolated from a smear-ripened cheese.</title>
        <authorList>
            <consortium name="US DOE Joint Genome Institute (JGI-PGF)"/>
            <person name="Walter F."/>
            <person name="Albersmeier A."/>
            <person name="Kalinowski J."/>
            <person name="Ruckert C."/>
        </authorList>
    </citation>
    <scope>NUCLEOTIDE SEQUENCE</scope>
    <source>
        <strain evidence="3">NBRC 110071</strain>
    </source>
</reference>
<dbReference type="SUPFAM" id="SSF53474">
    <property type="entry name" value="alpha/beta-Hydrolases"/>
    <property type="match status" value="1"/>
</dbReference>
<organism evidence="3 4">
    <name type="scientific">Litoribrevibacter albus</name>
    <dbReference type="NCBI Taxonomy" id="1473156"/>
    <lineage>
        <taxon>Bacteria</taxon>
        <taxon>Pseudomonadati</taxon>
        <taxon>Pseudomonadota</taxon>
        <taxon>Gammaproteobacteria</taxon>
        <taxon>Oceanospirillales</taxon>
        <taxon>Oceanospirillaceae</taxon>
        <taxon>Litoribrevibacter</taxon>
    </lineage>
</organism>
<dbReference type="EMBL" id="BSNM01000014">
    <property type="protein sequence ID" value="GLQ31865.1"/>
    <property type="molecule type" value="Genomic_DNA"/>
</dbReference>
<evidence type="ECO:0000259" key="2">
    <source>
        <dbReference type="Pfam" id="PF00561"/>
    </source>
</evidence>
<dbReference type="GO" id="GO:0016787">
    <property type="term" value="F:hydrolase activity"/>
    <property type="evidence" value="ECO:0007669"/>
    <property type="project" value="UniProtKB-KW"/>
</dbReference>
<comment type="caution">
    <text evidence="3">The sequence shown here is derived from an EMBL/GenBank/DDBJ whole genome shotgun (WGS) entry which is preliminary data.</text>
</comment>
<accession>A0AA37SB50</accession>
<keyword evidence="1 3" id="KW-0378">Hydrolase</keyword>
<feature type="domain" description="AB hydrolase-1" evidence="2">
    <location>
        <begin position="24"/>
        <end position="279"/>
    </location>
</feature>